<gene>
    <name evidence="1" type="ORF">J4Q44_G00260500</name>
</gene>
<sequence>MDASEVTLTILVIVDRFSKSCRHPSSARVSPRPLQTAEGACLLMSSGTTGYQEDIVSGPCGPQFTSKVWKAFMERYQPVLAPWHQSQTEALRPLVAGLLQESEVSSFVVTWRSGLRHCIAVLAVLLEILVRVQAPVQPAATGETHGGAQLVSVVQVPSCTPVHHDCVAAHDSANTIVKFADDTTVIEHLPLCQQDKRELIVDTGNRGDEHTPTHIDGAEAINQSDSKLSTMAKTKELSKDVRDKIENLHKAGMVYKTIAQAACREVPNVSLDNLNELEKICKEDWDQKTSLKCVPNMCPDVEGVQI</sequence>
<accession>A0AAN8LH75</accession>
<evidence type="ECO:0000313" key="2">
    <source>
        <dbReference type="Proteomes" id="UP001356427"/>
    </source>
</evidence>
<keyword evidence="2" id="KW-1185">Reference proteome</keyword>
<dbReference type="EMBL" id="JAGTTL010000024">
    <property type="protein sequence ID" value="KAK6303596.1"/>
    <property type="molecule type" value="Genomic_DNA"/>
</dbReference>
<dbReference type="Proteomes" id="UP001356427">
    <property type="component" value="Unassembled WGS sequence"/>
</dbReference>
<reference evidence="1 2" key="1">
    <citation type="submission" date="2021-04" db="EMBL/GenBank/DDBJ databases">
        <authorList>
            <person name="De Guttry C."/>
            <person name="Zahm M."/>
            <person name="Klopp C."/>
            <person name="Cabau C."/>
            <person name="Louis A."/>
            <person name="Berthelot C."/>
            <person name="Parey E."/>
            <person name="Roest Crollius H."/>
            <person name="Montfort J."/>
            <person name="Robinson-Rechavi M."/>
            <person name="Bucao C."/>
            <person name="Bouchez O."/>
            <person name="Gislard M."/>
            <person name="Lluch J."/>
            <person name="Milhes M."/>
            <person name="Lampietro C."/>
            <person name="Lopez Roques C."/>
            <person name="Donnadieu C."/>
            <person name="Braasch I."/>
            <person name="Desvignes T."/>
            <person name="Postlethwait J."/>
            <person name="Bobe J."/>
            <person name="Wedekind C."/>
            <person name="Guiguen Y."/>
        </authorList>
    </citation>
    <scope>NUCLEOTIDE SEQUENCE [LARGE SCALE GENOMIC DNA]</scope>
    <source>
        <strain evidence="1">Cs_M1</strain>
        <tissue evidence="1">Blood</tissue>
    </source>
</reference>
<proteinExistence type="predicted"/>
<protein>
    <submittedName>
        <fullName evidence="1">Uncharacterized protein</fullName>
    </submittedName>
</protein>
<name>A0AAN8LH75_9TELE</name>
<dbReference type="AlphaFoldDB" id="A0AAN8LH75"/>
<evidence type="ECO:0000313" key="1">
    <source>
        <dbReference type="EMBL" id="KAK6303596.1"/>
    </source>
</evidence>
<dbReference type="InterPro" id="IPR036388">
    <property type="entry name" value="WH-like_DNA-bd_sf"/>
</dbReference>
<comment type="caution">
    <text evidence="1">The sequence shown here is derived from an EMBL/GenBank/DDBJ whole genome shotgun (WGS) entry which is preliminary data.</text>
</comment>
<organism evidence="1 2">
    <name type="scientific">Coregonus suidteri</name>
    <dbReference type="NCBI Taxonomy" id="861788"/>
    <lineage>
        <taxon>Eukaryota</taxon>
        <taxon>Metazoa</taxon>
        <taxon>Chordata</taxon>
        <taxon>Craniata</taxon>
        <taxon>Vertebrata</taxon>
        <taxon>Euteleostomi</taxon>
        <taxon>Actinopterygii</taxon>
        <taxon>Neopterygii</taxon>
        <taxon>Teleostei</taxon>
        <taxon>Protacanthopterygii</taxon>
        <taxon>Salmoniformes</taxon>
        <taxon>Salmonidae</taxon>
        <taxon>Coregoninae</taxon>
        <taxon>Coregonus</taxon>
    </lineage>
</organism>
<dbReference type="Gene3D" id="1.10.10.10">
    <property type="entry name" value="Winged helix-like DNA-binding domain superfamily/Winged helix DNA-binding domain"/>
    <property type="match status" value="1"/>
</dbReference>